<name>A0A168EFV6_9HYPO</name>
<gene>
    <name evidence="2" type="ORF">BBO_09519</name>
</gene>
<dbReference type="InterPro" id="IPR005162">
    <property type="entry name" value="Retrotrans_gag_dom"/>
</dbReference>
<dbReference type="Proteomes" id="UP000076863">
    <property type="component" value="Unassembled WGS sequence"/>
</dbReference>
<feature type="domain" description="Retrotransposon gag" evidence="1">
    <location>
        <begin position="90"/>
        <end position="159"/>
    </location>
</feature>
<keyword evidence="3" id="KW-1185">Reference proteome</keyword>
<dbReference type="Pfam" id="PF03732">
    <property type="entry name" value="Retrotrans_gag"/>
    <property type="match status" value="1"/>
</dbReference>
<proteinExistence type="predicted"/>
<dbReference type="OrthoDB" id="5152741at2759"/>
<accession>A0A168EFV6</accession>
<dbReference type="AlphaFoldDB" id="A0A168EFV6"/>
<evidence type="ECO:0000313" key="2">
    <source>
        <dbReference type="EMBL" id="KZZ98753.1"/>
    </source>
</evidence>
<evidence type="ECO:0000313" key="3">
    <source>
        <dbReference type="Proteomes" id="UP000076863"/>
    </source>
</evidence>
<sequence>MSTASGNTTNPAQMVQQMHQQIAALTAQVQALQANPGGGATHAIPKFPKPEAFDGTKGSVRTFLTQAKAYLKVNTAIDREPSKILCIGNLLTGKAMEWWEPTLRDYLDNEEPEAETTQIFGDYNNFEELLKTAFRDPDEIRTATRKLKALKQTRSAQHYA</sequence>
<comment type="caution">
    <text evidence="2">The sequence shown here is derived from an EMBL/GenBank/DDBJ whole genome shotgun (WGS) entry which is preliminary data.</text>
</comment>
<protein>
    <submittedName>
        <fullName evidence="2">Gag protein</fullName>
    </submittedName>
</protein>
<organism evidence="2 3">
    <name type="scientific">Beauveria brongniartii RCEF 3172</name>
    <dbReference type="NCBI Taxonomy" id="1081107"/>
    <lineage>
        <taxon>Eukaryota</taxon>
        <taxon>Fungi</taxon>
        <taxon>Dikarya</taxon>
        <taxon>Ascomycota</taxon>
        <taxon>Pezizomycotina</taxon>
        <taxon>Sordariomycetes</taxon>
        <taxon>Hypocreomycetidae</taxon>
        <taxon>Hypocreales</taxon>
        <taxon>Cordycipitaceae</taxon>
        <taxon>Beauveria</taxon>
        <taxon>Beauveria brongniartii</taxon>
    </lineage>
</organism>
<evidence type="ECO:0000259" key="1">
    <source>
        <dbReference type="Pfam" id="PF03732"/>
    </source>
</evidence>
<reference evidence="2 3" key="1">
    <citation type="journal article" date="2016" name="Genome Biol. Evol.">
        <title>Divergent and convergent evolution of fungal pathogenicity.</title>
        <authorList>
            <person name="Shang Y."/>
            <person name="Xiao G."/>
            <person name="Zheng P."/>
            <person name="Cen K."/>
            <person name="Zhan S."/>
            <person name="Wang C."/>
        </authorList>
    </citation>
    <scope>NUCLEOTIDE SEQUENCE [LARGE SCALE GENOMIC DNA]</scope>
    <source>
        <strain evidence="2 3">RCEF 3172</strain>
    </source>
</reference>
<dbReference type="EMBL" id="AZHA01000108">
    <property type="protein sequence ID" value="KZZ98753.1"/>
    <property type="molecule type" value="Genomic_DNA"/>
</dbReference>